<protein>
    <submittedName>
        <fullName evidence="1">Uncharacterized protein</fullName>
    </submittedName>
</protein>
<dbReference type="AlphaFoldDB" id="A0A2N5UTL8"/>
<organism evidence="1 2">
    <name type="scientific">Puccinia coronata f. sp. avenae</name>
    <dbReference type="NCBI Taxonomy" id="200324"/>
    <lineage>
        <taxon>Eukaryota</taxon>
        <taxon>Fungi</taxon>
        <taxon>Dikarya</taxon>
        <taxon>Basidiomycota</taxon>
        <taxon>Pucciniomycotina</taxon>
        <taxon>Pucciniomycetes</taxon>
        <taxon>Pucciniales</taxon>
        <taxon>Pucciniaceae</taxon>
        <taxon>Puccinia</taxon>
    </lineage>
</organism>
<proteinExistence type="predicted"/>
<reference evidence="1 2" key="1">
    <citation type="submission" date="2017-11" db="EMBL/GenBank/DDBJ databases">
        <title>De novo assembly and phasing of dikaryotic genomes from two isolates of Puccinia coronata f. sp. avenae, the causal agent of oat crown rust.</title>
        <authorList>
            <person name="Miller M.E."/>
            <person name="Zhang Y."/>
            <person name="Omidvar V."/>
            <person name="Sperschneider J."/>
            <person name="Schwessinger B."/>
            <person name="Raley C."/>
            <person name="Palmer J.M."/>
            <person name="Garnica D."/>
            <person name="Upadhyaya N."/>
            <person name="Rathjen J."/>
            <person name="Taylor J.M."/>
            <person name="Park R.F."/>
            <person name="Dodds P.N."/>
            <person name="Hirsch C.D."/>
            <person name="Kianian S.F."/>
            <person name="Figueroa M."/>
        </authorList>
    </citation>
    <scope>NUCLEOTIDE SEQUENCE [LARGE SCALE GENOMIC DNA]</scope>
    <source>
        <strain evidence="1">12SD80</strain>
    </source>
</reference>
<name>A0A2N5UTL8_9BASI</name>
<evidence type="ECO:0000313" key="2">
    <source>
        <dbReference type="Proteomes" id="UP000235392"/>
    </source>
</evidence>
<accession>A0A2N5UTL8</accession>
<dbReference type="Proteomes" id="UP000235392">
    <property type="component" value="Unassembled WGS sequence"/>
</dbReference>
<sequence>MKLAKEFGDSLAAVHFEEVVLWWAARSVAVHPHAVGHHGPWDPSHCAHPLSAKLFSSDHDHCYILGIRSPPDTQLIKPLAKETEILAEERGALADGINEMSKRKLPNLKASPSIPGQKSISAVEQEFELYRVPLHKYSESVKQVHTKELSHPALSILAPDMIIANATDRAQVMDTLGWNTQLAVHAM</sequence>
<gene>
    <name evidence="1" type="ORF">PCASD_11844</name>
</gene>
<dbReference type="EMBL" id="PGCI01000093">
    <property type="protein sequence ID" value="PLW41111.1"/>
    <property type="molecule type" value="Genomic_DNA"/>
</dbReference>
<comment type="caution">
    <text evidence="1">The sequence shown here is derived from an EMBL/GenBank/DDBJ whole genome shotgun (WGS) entry which is preliminary data.</text>
</comment>
<evidence type="ECO:0000313" key="1">
    <source>
        <dbReference type="EMBL" id="PLW41111.1"/>
    </source>
</evidence>